<reference evidence="3 4" key="1">
    <citation type="submission" date="2016-10" db="EMBL/GenBank/DDBJ databases">
        <authorList>
            <person name="de Groot N.N."/>
        </authorList>
    </citation>
    <scope>NUCLEOTIDE SEQUENCE [LARGE SCALE GENOMIC DNA]</scope>
    <source>
        <strain evidence="3 4">PYCC 4715</strain>
    </source>
</reference>
<dbReference type="InterPro" id="IPR011989">
    <property type="entry name" value="ARM-like"/>
</dbReference>
<feature type="compositionally biased region" description="Acidic residues" evidence="1">
    <location>
        <begin position="771"/>
        <end position="782"/>
    </location>
</feature>
<dbReference type="PROSITE" id="PS50011">
    <property type="entry name" value="PROTEIN_KINASE_DOM"/>
    <property type="match status" value="1"/>
</dbReference>
<dbReference type="GO" id="GO:0005524">
    <property type="term" value="F:ATP binding"/>
    <property type="evidence" value="ECO:0007669"/>
    <property type="project" value="InterPro"/>
</dbReference>
<protein>
    <submittedName>
        <fullName evidence="3">CIC11C00000003426</fullName>
    </submittedName>
</protein>
<evidence type="ECO:0000259" key="2">
    <source>
        <dbReference type="PROSITE" id="PS50011"/>
    </source>
</evidence>
<dbReference type="InterPro" id="IPR011009">
    <property type="entry name" value="Kinase-like_dom_sf"/>
</dbReference>
<feature type="region of interest" description="Disordered" evidence="1">
    <location>
        <begin position="647"/>
        <end position="782"/>
    </location>
</feature>
<dbReference type="GO" id="GO:0004672">
    <property type="term" value="F:protein kinase activity"/>
    <property type="evidence" value="ECO:0007669"/>
    <property type="project" value="InterPro"/>
</dbReference>
<dbReference type="EMBL" id="LT635766">
    <property type="protein sequence ID" value="SGZ53553.1"/>
    <property type="molecule type" value="Genomic_DNA"/>
</dbReference>
<dbReference type="InterPro" id="IPR000719">
    <property type="entry name" value="Prot_kinase_dom"/>
</dbReference>
<sequence length="782" mass="87702">MNFFSSAISSLTGTSIPYTFKEKIVDPSLGTYPDNRSIWTVYNGVNPKNDSPVTIFEFNARDPVSVQNNYDGLARNCFKKLKLIKFPGIISIVDFIESDTHVYLVTERVTPLAHYLVENKDKISTDAKLYGIYGIAHALLFINMKAQCLHGHLDVASSVFVNSQGDWKLFGFELLTNLTSDPDQPIYRLSQYIPGSRENLPDEVANGGFDAIRQFAIKYDSYRLGHFIYSVLVKLNFEAPIVVDHSEVLAGNHKIPKPLALHVKRLVSSKANLRITVEKFTQDTEDYFSENALVAFSKVLEEIKFQNEADKLSFFKNDLAHYLDGEFPPGYLDNKLLPEIITQFNNLANTKPTVNSTPEQHQQRQETMSVLLNYILKLSTGLSDDQFAKSTKPIVFHSFTLLDRSIRLILLKHLPSYSQRLSDYEVQSKVFYNLISGFQDTNFMIRETTLTSITAVIDKVSVKQVNQDLLKVLAKLQMDPKPSIRTNTLILIIKISSKIYTNSRNSVIITALSKSLRDTFTPCKVTALNGFEKLIDQFSLDEICGKILGHLAVALMDPKSKKVRVEAKRIFELYLGSVEKHAATLPAVEEDEDEEEKEFFKKNVPQENKIPGDFEEAKDAKVPQNGGGFSLGWNVVNKLVSSNVEGDLNKSFNRSTPDLTRVSTPTTEPQSNQQRKPSHTDVSSQAFAQENSEWNELVDEGGWSDPEESQVSTEQHSSATIRAVPRQAPNSTIKLAARTPVRPSKSSKGLKLGAKAQKKPASTLKLNIPVEGDDDDSWGGEW</sequence>
<dbReference type="GO" id="GO:0005737">
    <property type="term" value="C:cytoplasm"/>
    <property type="evidence" value="ECO:0007669"/>
    <property type="project" value="TreeGrafter"/>
</dbReference>
<dbReference type="SUPFAM" id="SSF56112">
    <property type="entry name" value="Protein kinase-like (PK-like)"/>
    <property type="match status" value="1"/>
</dbReference>
<dbReference type="InterPro" id="IPR016024">
    <property type="entry name" value="ARM-type_fold"/>
</dbReference>
<feature type="compositionally biased region" description="Polar residues" evidence="1">
    <location>
        <begin position="647"/>
        <end position="694"/>
    </location>
</feature>
<dbReference type="SUPFAM" id="SSF48371">
    <property type="entry name" value="ARM repeat"/>
    <property type="match status" value="1"/>
</dbReference>
<feature type="compositionally biased region" description="Polar residues" evidence="1">
    <location>
        <begin position="709"/>
        <end position="720"/>
    </location>
</feature>
<organism evidence="3 4">
    <name type="scientific">Sungouiella intermedia</name>
    <dbReference type="NCBI Taxonomy" id="45354"/>
    <lineage>
        <taxon>Eukaryota</taxon>
        <taxon>Fungi</taxon>
        <taxon>Dikarya</taxon>
        <taxon>Ascomycota</taxon>
        <taxon>Saccharomycotina</taxon>
        <taxon>Pichiomycetes</taxon>
        <taxon>Metschnikowiaceae</taxon>
        <taxon>Sungouiella</taxon>
    </lineage>
</organism>
<dbReference type="GO" id="GO:0006409">
    <property type="term" value="P:tRNA export from nucleus"/>
    <property type="evidence" value="ECO:0007669"/>
    <property type="project" value="TreeGrafter"/>
</dbReference>
<evidence type="ECO:0000313" key="3">
    <source>
        <dbReference type="EMBL" id="SGZ53553.1"/>
    </source>
</evidence>
<gene>
    <name evidence="3" type="ORF">SAMEA4029009_CIC11G00000003426</name>
</gene>
<feature type="compositionally biased region" description="Low complexity" evidence="1">
    <location>
        <begin position="744"/>
        <end position="755"/>
    </location>
</feature>
<dbReference type="AlphaFoldDB" id="A0A1L0BQE1"/>
<feature type="domain" description="Protein kinase" evidence="2">
    <location>
        <begin position="18"/>
        <end position="288"/>
    </location>
</feature>
<accession>A0A1L0BQE1</accession>
<proteinExistence type="predicted"/>
<dbReference type="Gene3D" id="3.30.200.20">
    <property type="entry name" value="Phosphorylase Kinase, domain 1"/>
    <property type="match status" value="1"/>
</dbReference>
<evidence type="ECO:0000313" key="4">
    <source>
        <dbReference type="Proteomes" id="UP000182259"/>
    </source>
</evidence>
<evidence type="ECO:0000256" key="1">
    <source>
        <dbReference type="SAM" id="MobiDB-lite"/>
    </source>
</evidence>
<dbReference type="PANTHER" id="PTHR12984:SF3">
    <property type="entry name" value="N-TERMINAL KINASE-LIKE PROTEIN"/>
    <property type="match status" value="1"/>
</dbReference>
<dbReference type="InterPro" id="IPR051177">
    <property type="entry name" value="CIK-Related_Protein"/>
</dbReference>
<dbReference type="Proteomes" id="UP000182259">
    <property type="component" value="Chromosome III"/>
</dbReference>
<dbReference type="PANTHER" id="PTHR12984">
    <property type="entry name" value="SCY1-RELATED S/T PROTEIN KINASE-LIKE"/>
    <property type="match status" value="1"/>
</dbReference>
<dbReference type="Gene3D" id="1.10.510.10">
    <property type="entry name" value="Transferase(Phosphotransferase) domain 1"/>
    <property type="match status" value="1"/>
</dbReference>
<dbReference type="Gene3D" id="1.25.10.10">
    <property type="entry name" value="Leucine-rich Repeat Variant"/>
    <property type="match status" value="1"/>
</dbReference>
<name>A0A1L0BQE1_9ASCO</name>